<dbReference type="Gene3D" id="2.60.120.920">
    <property type="match status" value="1"/>
</dbReference>
<dbReference type="Pfam" id="PF00622">
    <property type="entry name" value="SPRY"/>
    <property type="match status" value="1"/>
</dbReference>
<dbReference type="GO" id="GO:0005102">
    <property type="term" value="F:signaling receptor binding"/>
    <property type="evidence" value="ECO:0007669"/>
    <property type="project" value="TreeGrafter"/>
</dbReference>
<keyword evidence="4" id="KW-0732">Signal</keyword>
<dbReference type="SMART" id="SM00449">
    <property type="entry name" value="SPRY"/>
    <property type="match status" value="1"/>
</dbReference>
<dbReference type="SUPFAM" id="SSF48726">
    <property type="entry name" value="Immunoglobulin"/>
    <property type="match status" value="1"/>
</dbReference>
<dbReference type="GO" id="GO:0009897">
    <property type="term" value="C:external side of plasma membrane"/>
    <property type="evidence" value="ECO:0007669"/>
    <property type="project" value="TreeGrafter"/>
</dbReference>
<dbReference type="GO" id="GO:0042110">
    <property type="term" value="P:T cell activation"/>
    <property type="evidence" value="ECO:0007669"/>
    <property type="project" value="UniProtKB-ARBA"/>
</dbReference>
<keyword evidence="5 11" id="KW-1133">Transmembrane helix</keyword>
<feature type="domain" description="B30.2/SPRY" evidence="12">
    <location>
        <begin position="271"/>
        <end position="463"/>
    </location>
</feature>
<keyword evidence="9" id="KW-0393">Immunoglobulin domain</keyword>
<keyword evidence="7" id="KW-1015">Disulfide bond</keyword>
<evidence type="ECO:0000256" key="7">
    <source>
        <dbReference type="ARBA" id="ARBA00023157"/>
    </source>
</evidence>
<comment type="subcellular location">
    <subcellularLocation>
        <location evidence="1">Membrane</location>
        <topology evidence="1">Single-pass type I membrane protein</topology>
    </subcellularLocation>
</comment>
<keyword evidence="15" id="KW-1185">Reference proteome</keyword>
<evidence type="ECO:0000256" key="2">
    <source>
        <dbReference type="ARBA" id="ARBA00007591"/>
    </source>
</evidence>
<evidence type="ECO:0000256" key="1">
    <source>
        <dbReference type="ARBA" id="ARBA00004479"/>
    </source>
</evidence>
<evidence type="ECO:0000259" key="13">
    <source>
        <dbReference type="PROSITE" id="PS50835"/>
    </source>
</evidence>
<evidence type="ECO:0000256" key="8">
    <source>
        <dbReference type="ARBA" id="ARBA00023180"/>
    </source>
</evidence>
<reference evidence="14" key="1">
    <citation type="submission" date="2025-08" db="UniProtKB">
        <authorList>
            <consortium name="Ensembl"/>
        </authorList>
    </citation>
    <scope>IDENTIFICATION</scope>
</reference>
<protein>
    <recommendedName>
        <fullName evidence="16">Butyrophilin subfamily 3 member A2</fullName>
    </recommendedName>
</protein>
<dbReference type="FunFam" id="2.60.40.10:FF:000142">
    <property type="entry name" value="V-set domain-containing T-cell activation inhibitor 1"/>
    <property type="match status" value="1"/>
</dbReference>
<evidence type="ECO:0000313" key="15">
    <source>
        <dbReference type="Proteomes" id="UP000694426"/>
    </source>
</evidence>
<evidence type="ECO:0000259" key="12">
    <source>
        <dbReference type="PROSITE" id="PS50188"/>
    </source>
</evidence>
<keyword evidence="3 11" id="KW-0812">Transmembrane</keyword>
<dbReference type="PROSITE" id="PS50188">
    <property type="entry name" value="B302_SPRY"/>
    <property type="match status" value="1"/>
</dbReference>
<organism evidence="14 15">
    <name type="scientific">Anser brachyrhynchus</name>
    <name type="common">Pink-footed goose</name>
    <dbReference type="NCBI Taxonomy" id="132585"/>
    <lineage>
        <taxon>Eukaryota</taxon>
        <taxon>Metazoa</taxon>
        <taxon>Chordata</taxon>
        <taxon>Craniata</taxon>
        <taxon>Vertebrata</taxon>
        <taxon>Euteleostomi</taxon>
        <taxon>Archelosauria</taxon>
        <taxon>Archosauria</taxon>
        <taxon>Dinosauria</taxon>
        <taxon>Saurischia</taxon>
        <taxon>Theropoda</taxon>
        <taxon>Coelurosauria</taxon>
        <taxon>Aves</taxon>
        <taxon>Neognathae</taxon>
        <taxon>Galloanserae</taxon>
        <taxon>Anseriformes</taxon>
        <taxon>Anatidae</taxon>
        <taxon>Anserinae</taxon>
        <taxon>Anser</taxon>
    </lineage>
</organism>
<dbReference type="InterPro" id="IPR013106">
    <property type="entry name" value="Ig_V-set"/>
</dbReference>
<dbReference type="InterPro" id="IPR053896">
    <property type="entry name" value="BTN3A2-like_Ig-C"/>
</dbReference>
<dbReference type="GeneTree" id="ENSGT01120000271914"/>
<dbReference type="InterPro" id="IPR003599">
    <property type="entry name" value="Ig_sub"/>
</dbReference>
<accession>A0A8B9BNA2</accession>
<dbReference type="Ensembl" id="ENSABRT00000010038.1">
    <property type="protein sequence ID" value="ENSABRP00000006976.1"/>
    <property type="gene ID" value="ENSABRG00000006420.1"/>
</dbReference>
<dbReference type="Pfam" id="PF07686">
    <property type="entry name" value="V-set"/>
    <property type="match status" value="1"/>
</dbReference>
<dbReference type="SMART" id="SM00409">
    <property type="entry name" value="IG"/>
    <property type="match status" value="1"/>
</dbReference>
<name>A0A8B9BNA2_9AVES</name>
<evidence type="ECO:0008006" key="16">
    <source>
        <dbReference type="Google" id="ProtNLM"/>
    </source>
</evidence>
<dbReference type="Gene3D" id="2.60.40.10">
    <property type="entry name" value="Immunoglobulins"/>
    <property type="match status" value="2"/>
</dbReference>
<dbReference type="InterPro" id="IPR001870">
    <property type="entry name" value="B30.2/SPRY"/>
</dbReference>
<dbReference type="InterPro" id="IPR036179">
    <property type="entry name" value="Ig-like_dom_sf"/>
</dbReference>
<evidence type="ECO:0000256" key="9">
    <source>
        <dbReference type="ARBA" id="ARBA00023319"/>
    </source>
</evidence>
<dbReference type="FunFam" id="2.60.40.10:FF:000088">
    <property type="entry name" value="Butyrophilin subfamily 1 member A1"/>
    <property type="match status" value="1"/>
</dbReference>
<evidence type="ECO:0000256" key="3">
    <source>
        <dbReference type="ARBA" id="ARBA00022692"/>
    </source>
</evidence>
<dbReference type="GO" id="GO:0050852">
    <property type="term" value="P:T cell receptor signaling pathway"/>
    <property type="evidence" value="ECO:0007669"/>
    <property type="project" value="TreeGrafter"/>
</dbReference>
<evidence type="ECO:0000256" key="6">
    <source>
        <dbReference type="ARBA" id="ARBA00023136"/>
    </source>
</evidence>
<dbReference type="InterPro" id="IPR003879">
    <property type="entry name" value="Butyrophylin_SPRY"/>
</dbReference>
<evidence type="ECO:0000256" key="5">
    <source>
        <dbReference type="ARBA" id="ARBA00022989"/>
    </source>
</evidence>
<dbReference type="InterPro" id="IPR050504">
    <property type="entry name" value="IgSF_BTN/MOG"/>
</dbReference>
<dbReference type="Pfam" id="PF22705">
    <property type="entry name" value="C2-set_3"/>
    <property type="match status" value="1"/>
</dbReference>
<dbReference type="AlphaFoldDB" id="A0A8B9BNA2"/>
<evidence type="ECO:0000256" key="4">
    <source>
        <dbReference type="ARBA" id="ARBA00022729"/>
    </source>
</evidence>
<reference evidence="14" key="2">
    <citation type="submission" date="2025-09" db="UniProtKB">
        <authorList>
            <consortium name="Ensembl"/>
        </authorList>
    </citation>
    <scope>IDENTIFICATION</scope>
</reference>
<dbReference type="PANTHER" id="PTHR24100">
    <property type="entry name" value="BUTYROPHILIN"/>
    <property type="match status" value="1"/>
</dbReference>
<dbReference type="SUPFAM" id="SSF49899">
    <property type="entry name" value="Concanavalin A-like lectins/glucanases"/>
    <property type="match status" value="1"/>
</dbReference>
<feature type="transmembrane region" description="Helical" evidence="11">
    <location>
        <begin position="269"/>
        <end position="287"/>
    </location>
</feature>
<sequence length="468" mass="52019">MTPKGPEPSQGLNTGFVSVIAYLRKGNNSCHSQFKIIPPDNPVIGVIGKGVILPCQLEAKTTPERLFVQWIFTGKSQRIDVTTYDGKNKQNPISEDKAYQGRTNFFQTEFNKGNVSLHLKNVMLSDEGKYTCSIFLENWYDEVVVDLNVAGEWSVRCLLLLPQSSFITSVRTVGYEQVGFISSTLSLSQGWFPEPEVVWLDSKGQTRKEKVITQRTKTSSGIFDVVTSMNLEPGSDKEVSCRIVNNLLNTACESRVLISDVFFPSTSPWMTAFIVILLALLIGFFLFPPPVFITVNPDCRVLELPVPGAPKVEDTSSEPAGLNSPSTVPVLVGKEGFASGKHYWEVEVGQQQDWVLGVVREKEGQEEEGTIAGEDFWALHRSQGELFSSKENSKIEKNMGCTVIGVLLDLEEAQVKFYEAEQMNVIVKIPISLGKEHAEMFYPFLSKDKGTVKPVCHQQKIPVPLKAL</sequence>
<keyword evidence="6 11" id="KW-0472">Membrane</keyword>
<dbReference type="PANTHER" id="PTHR24100:SF130">
    <property type="entry name" value="BUTYROPHILIN-LIKE PROTEIN 9"/>
    <property type="match status" value="1"/>
</dbReference>
<dbReference type="GO" id="GO:0001817">
    <property type="term" value="P:regulation of cytokine production"/>
    <property type="evidence" value="ECO:0007669"/>
    <property type="project" value="TreeGrafter"/>
</dbReference>
<feature type="domain" description="Ig-like" evidence="13">
    <location>
        <begin position="48"/>
        <end position="134"/>
    </location>
</feature>
<dbReference type="PROSITE" id="PS50835">
    <property type="entry name" value="IG_LIKE"/>
    <property type="match status" value="1"/>
</dbReference>
<dbReference type="Proteomes" id="UP000694426">
    <property type="component" value="Unplaced"/>
</dbReference>
<dbReference type="InterPro" id="IPR003877">
    <property type="entry name" value="SPRY_dom"/>
</dbReference>
<evidence type="ECO:0000256" key="10">
    <source>
        <dbReference type="ARBA" id="ARBA00038221"/>
    </source>
</evidence>
<comment type="similarity">
    <text evidence="10">Belongs to the SKINT family.</text>
</comment>
<dbReference type="GO" id="GO:0050863">
    <property type="term" value="P:regulation of T cell activation"/>
    <property type="evidence" value="ECO:0007669"/>
    <property type="project" value="UniProtKB-ARBA"/>
</dbReference>
<dbReference type="GO" id="GO:1903037">
    <property type="term" value="P:regulation of leukocyte cell-cell adhesion"/>
    <property type="evidence" value="ECO:0007669"/>
    <property type="project" value="UniProtKB-ARBA"/>
</dbReference>
<dbReference type="PRINTS" id="PR01407">
    <property type="entry name" value="BUTYPHLNCDUF"/>
</dbReference>
<keyword evidence="8" id="KW-0325">Glycoprotein</keyword>
<dbReference type="InterPro" id="IPR043136">
    <property type="entry name" value="B30.2/SPRY_sf"/>
</dbReference>
<dbReference type="InterPro" id="IPR013320">
    <property type="entry name" value="ConA-like_dom_sf"/>
</dbReference>
<dbReference type="InterPro" id="IPR013783">
    <property type="entry name" value="Ig-like_fold"/>
</dbReference>
<evidence type="ECO:0000313" key="14">
    <source>
        <dbReference type="Ensembl" id="ENSABRP00000006976.1"/>
    </source>
</evidence>
<comment type="similarity">
    <text evidence="2">Belongs to the immunoglobulin superfamily. BTN/MOG family.</text>
</comment>
<dbReference type="SMART" id="SM00406">
    <property type="entry name" value="IGv"/>
    <property type="match status" value="1"/>
</dbReference>
<proteinExistence type="inferred from homology"/>
<dbReference type="InterPro" id="IPR007110">
    <property type="entry name" value="Ig-like_dom"/>
</dbReference>
<evidence type="ECO:0000256" key="11">
    <source>
        <dbReference type="SAM" id="Phobius"/>
    </source>
</evidence>